<feature type="transmembrane region" description="Helical" evidence="1">
    <location>
        <begin position="14"/>
        <end position="40"/>
    </location>
</feature>
<feature type="transmembrane region" description="Helical" evidence="1">
    <location>
        <begin position="47"/>
        <end position="64"/>
    </location>
</feature>
<proteinExistence type="predicted"/>
<evidence type="ECO:0000313" key="3">
    <source>
        <dbReference type="Proteomes" id="UP000244336"/>
    </source>
</evidence>
<keyword evidence="3" id="KW-1185">Reference proteome</keyword>
<dbReference type="EMBL" id="CM009750">
    <property type="protein sequence ID" value="PUZ70399.1"/>
    <property type="molecule type" value="Genomic_DNA"/>
</dbReference>
<keyword evidence="1" id="KW-0812">Transmembrane</keyword>
<dbReference type="AlphaFoldDB" id="A0A2T7ERF8"/>
<protein>
    <submittedName>
        <fullName evidence="2">Uncharacterized protein</fullName>
    </submittedName>
</protein>
<organism evidence="2 3">
    <name type="scientific">Panicum hallii var. hallii</name>
    <dbReference type="NCBI Taxonomy" id="1504633"/>
    <lineage>
        <taxon>Eukaryota</taxon>
        <taxon>Viridiplantae</taxon>
        <taxon>Streptophyta</taxon>
        <taxon>Embryophyta</taxon>
        <taxon>Tracheophyta</taxon>
        <taxon>Spermatophyta</taxon>
        <taxon>Magnoliopsida</taxon>
        <taxon>Liliopsida</taxon>
        <taxon>Poales</taxon>
        <taxon>Poaceae</taxon>
        <taxon>PACMAD clade</taxon>
        <taxon>Panicoideae</taxon>
        <taxon>Panicodae</taxon>
        <taxon>Paniceae</taxon>
        <taxon>Panicinae</taxon>
        <taxon>Panicum</taxon>
        <taxon>Panicum sect. Panicum</taxon>
    </lineage>
</organism>
<keyword evidence="1" id="KW-0472">Membrane</keyword>
<evidence type="ECO:0000256" key="1">
    <source>
        <dbReference type="SAM" id="Phobius"/>
    </source>
</evidence>
<keyword evidence="1" id="KW-1133">Transmembrane helix</keyword>
<gene>
    <name evidence="2" type="ORF">GQ55_2G227200</name>
</gene>
<accession>A0A2T7ERF8</accession>
<name>A0A2T7ERF8_9POAL</name>
<evidence type="ECO:0000313" key="2">
    <source>
        <dbReference type="EMBL" id="PUZ70399.1"/>
    </source>
</evidence>
<dbReference type="Proteomes" id="UP000244336">
    <property type="component" value="Chromosome 2"/>
</dbReference>
<sequence>MHVWELTWFDLSDIWMQLVFLFFDMDLLIFSSSFIVLHVLVVLSYQLSSMVLNSFLVLLLYVSFSGA</sequence>
<dbReference type="Gramene" id="PUZ70399">
    <property type="protein sequence ID" value="PUZ70399"/>
    <property type="gene ID" value="GQ55_2G227200"/>
</dbReference>
<reference evidence="2 3" key="1">
    <citation type="submission" date="2018-04" db="EMBL/GenBank/DDBJ databases">
        <title>WGS assembly of Panicum hallii var. hallii HAL2.</title>
        <authorList>
            <person name="Lovell J."/>
            <person name="Jenkins J."/>
            <person name="Lowry D."/>
            <person name="Mamidi S."/>
            <person name="Sreedasyam A."/>
            <person name="Weng X."/>
            <person name="Barry K."/>
            <person name="Bonette J."/>
            <person name="Campitelli B."/>
            <person name="Daum C."/>
            <person name="Gordon S."/>
            <person name="Gould B."/>
            <person name="Lipzen A."/>
            <person name="MacQueen A."/>
            <person name="Palacio-Mejia J."/>
            <person name="Plott C."/>
            <person name="Shakirov E."/>
            <person name="Shu S."/>
            <person name="Yoshinaga Y."/>
            <person name="Zane M."/>
            <person name="Rokhsar D."/>
            <person name="Grimwood J."/>
            <person name="Schmutz J."/>
            <person name="Juenger T."/>
        </authorList>
    </citation>
    <scope>NUCLEOTIDE SEQUENCE [LARGE SCALE GENOMIC DNA]</scope>
    <source>
        <strain evidence="3">cv. HAL2</strain>
    </source>
</reference>